<evidence type="ECO:0000313" key="9">
    <source>
        <dbReference type="EMBL" id="AZQ78169.1"/>
    </source>
</evidence>
<feature type="transmembrane region" description="Helical" evidence="6">
    <location>
        <begin position="475"/>
        <end position="495"/>
    </location>
</feature>
<keyword evidence="6" id="KW-0472">Membrane</keyword>
<keyword evidence="10" id="KW-1185">Reference proteome</keyword>
<accession>A0A3Q9G8K7</accession>
<dbReference type="Pfam" id="PF00746">
    <property type="entry name" value="Gram_pos_anchor"/>
    <property type="match status" value="1"/>
</dbReference>
<proteinExistence type="predicted"/>
<keyword evidence="3 7" id="KW-0732">Signal</keyword>
<evidence type="ECO:0000256" key="4">
    <source>
        <dbReference type="ARBA" id="ARBA00023088"/>
    </source>
</evidence>
<name>A0A3Q9G8K7_9ACTO</name>
<evidence type="ECO:0000259" key="8">
    <source>
        <dbReference type="PROSITE" id="PS50847"/>
    </source>
</evidence>
<dbReference type="KEGG" id="flh:EJ997_05965"/>
<dbReference type="RefSeq" id="WP_126704968.1">
    <property type="nucleotide sequence ID" value="NZ_CP034593.1"/>
</dbReference>
<protein>
    <submittedName>
        <fullName evidence="9">Isopeptide-forming domain-containing fimbrial protein</fullName>
    </submittedName>
</protein>
<evidence type="ECO:0000256" key="5">
    <source>
        <dbReference type="SAM" id="MobiDB-lite"/>
    </source>
</evidence>
<sequence length="501" mass="51933">MSTKHTALRRFAAGAGALALALAGFAGVGTAAMADENDPVGTNIGPDQPGAPDDGTLTINKYSGGPVGQGETPDRDNLLDGVEFTVTRVGKVDGGTCVPLDLTNASHWDGLEDLFDSAPAAPADPFCLTTTVKDAVTVGGKVTFTLDVGIYLVQETDPGDHPIVSKVPDFYVSIPTSLGEGGAGWTYDVVADPKNQLMDVPSKTIDEDQVDLVVGSDVTWTLNVPIPVLNNDETFTEAVITDTLDSRLTYVPGSSTVTIDSDPATPLVDGTHYNVEGNAVWTLTESGRALLDDNQGNNLIIEFDTTVTSVGNGSIPNDDYASKFNGTTVPGEDEPHTYWGQLSILKTDDSETALPLAGAEFQVFDAAGTQCPATVPTGDPVATGVSGDDGIVLWDYTSPATSPLGLWIANSDDPLNSPTKDYCVYETVVPSGHSAGVITNPVTISAGENNVNALTIVNPKTDGPDLPLTGAQGTLLMTVGGLVLVGIGGGALALTRRRKTE</sequence>
<evidence type="ECO:0000313" key="10">
    <source>
        <dbReference type="Proteomes" id="UP000280344"/>
    </source>
</evidence>
<dbReference type="NCBIfam" id="TIGR01167">
    <property type="entry name" value="LPXTG_anchor"/>
    <property type="match status" value="1"/>
</dbReference>
<dbReference type="Proteomes" id="UP000280344">
    <property type="component" value="Chromosome"/>
</dbReference>
<dbReference type="InterPro" id="IPR013783">
    <property type="entry name" value="Ig-like_fold"/>
</dbReference>
<dbReference type="EMBL" id="CP034593">
    <property type="protein sequence ID" value="AZQ78169.1"/>
    <property type="molecule type" value="Genomic_DNA"/>
</dbReference>
<evidence type="ECO:0000256" key="2">
    <source>
        <dbReference type="ARBA" id="ARBA00022525"/>
    </source>
</evidence>
<keyword evidence="1" id="KW-0134">Cell wall</keyword>
<evidence type="ECO:0000256" key="3">
    <source>
        <dbReference type="ARBA" id="ARBA00022729"/>
    </source>
</evidence>
<dbReference type="InterPro" id="IPR026466">
    <property type="entry name" value="Fim_isopep_form_D2_dom"/>
</dbReference>
<evidence type="ECO:0000256" key="1">
    <source>
        <dbReference type="ARBA" id="ARBA00022512"/>
    </source>
</evidence>
<dbReference type="InterPro" id="IPR019931">
    <property type="entry name" value="LPXTG_anchor"/>
</dbReference>
<dbReference type="GO" id="GO:0005975">
    <property type="term" value="P:carbohydrate metabolic process"/>
    <property type="evidence" value="ECO:0007669"/>
    <property type="project" value="UniProtKB-ARBA"/>
</dbReference>
<dbReference type="Gene3D" id="2.60.40.740">
    <property type="match status" value="1"/>
</dbReference>
<keyword evidence="2" id="KW-0964">Secreted</keyword>
<dbReference type="OrthoDB" id="3199332at2"/>
<feature type="region of interest" description="Disordered" evidence="5">
    <location>
        <begin position="38"/>
        <end position="77"/>
    </location>
</feature>
<dbReference type="NCBIfam" id="NF033902">
    <property type="entry name" value="iso_D2_wall_anc"/>
    <property type="match status" value="1"/>
</dbReference>
<dbReference type="PROSITE" id="PS50847">
    <property type="entry name" value="GRAM_POS_ANCHORING"/>
    <property type="match status" value="1"/>
</dbReference>
<dbReference type="NCBIfam" id="TIGR04226">
    <property type="entry name" value="RrgB_K2N_iso_D2"/>
    <property type="match status" value="1"/>
</dbReference>
<keyword evidence="4" id="KW-0572">Peptidoglycan-anchor</keyword>
<feature type="chain" id="PRO_5018701895" evidence="7">
    <location>
        <begin position="35"/>
        <end position="501"/>
    </location>
</feature>
<feature type="domain" description="Gram-positive cocci surface proteins LPxTG" evidence="8">
    <location>
        <begin position="466"/>
        <end position="501"/>
    </location>
</feature>
<reference evidence="9 10" key="1">
    <citation type="submission" date="2018-12" db="EMBL/GenBank/DDBJ databases">
        <title>Complete genome sequence of Flaviflexus sp. H23T48.</title>
        <authorList>
            <person name="Bae J.-W."/>
            <person name="Lee J.-Y."/>
        </authorList>
    </citation>
    <scope>NUCLEOTIDE SEQUENCE [LARGE SCALE GENOMIC DNA]</scope>
    <source>
        <strain evidence="9 10">H23T48</strain>
    </source>
</reference>
<gene>
    <name evidence="9" type="ORF">EJ997_05965</name>
</gene>
<evidence type="ECO:0000256" key="7">
    <source>
        <dbReference type="SAM" id="SignalP"/>
    </source>
</evidence>
<keyword evidence="6" id="KW-1133">Transmembrane helix</keyword>
<keyword evidence="6" id="KW-0812">Transmembrane</keyword>
<dbReference type="AlphaFoldDB" id="A0A3Q9G8K7"/>
<dbReference type="Gene3D" id="2.60.40.10">
    <property type="entry name" value="Immunoglobulins"/>
    <property type="match status" value="2"/>
</dbReference>
<feature type="signal peptide" evidence="7">
    <location>
        <begin position="1"/>
        <end position="34"/>
    </location>
</feature>
<dbReference type="InterPro" id="IPR048052">
    <property type="entry name" value="FM1-like"/>
</dbReference>
<organism evidence="9 10">
    <name type="scientific">Flaviflexus ciconiae</name>
    <dbReference type="NCBI Taxonomy" id="2496867"/>
    <lineage>
        <taxon>Bacteria</taxon>
        <taxon>Bacillati</taxon>
        <taxon>Actinomycetota</taxon>
        <taxon>Actinomycetes</taxon>
        <taxon>Actinomycetales</taxon>
        <taxon>Actinomycetaceae</taxon>
        <taxon>Flaviflexus</taxon>
    </lineage>
</organism>
<evidence type="ECO:0000256" key="6">
    <source>
        <dbReference type="SAM" id="Phobius"/>
    </source>
</evidence>